<evidence type="ECO:0000256" key="1">
    <source>
        <dbReference type="SAM" id="SignalP"/>
    </source>
</evidence>
<feature type="signal peptide" evidence="1">
    <location>
        <begin position="1"/>
        <end position="23"/>
    </location>
</feature>
<accession>A0A090SXG4</accession>
<gene>
    <name evidence="2" type="ORF">JCM19240_5822</name>
</gene>
<organism evidence="2 3">
    <name type="scientific">Vibrio maritimus</name>
    <dbReference type="NCBI Taxonomy" id="990268"/>
    <lineage>
        <taxon>Bacteria</taxon>
        <taxon>Pseudomonadati</taxon>
        <taxon>Pseudomonadota</taxon>
        <taxon>Gammaproteobacteria</taxon>
        <taxon>Vibrionales</taxon>
        <taxon>Vibrionaceae</taxon>
        <taxon>Vibrio</taxon>
    </lineage>
</organism>
<feature type="chain" id="PRO_5001863499" evidence="1">
    <location>
        <begin position="24"/>
        <end position="41"/>
    </location>
</feature>
<name>A0A090SXG4_9VIBR</name>
<protein>
    <submittedName>
        <fullName evidence="2">Uncharacterized protein</fullName>
    </submittedName>
</protein>
<reference evidence="2 3" key="2">
    <citation type="submission" date="2014-09" db="EMBL/GenBank/DDBJ databases">
        <authorList>
            <consortium name="NBRP consortium"/>
            <person name="Sawabe T."/>
            <person name="Meirelles P."/>
            <person name="Nakanishi M."/>
            <person name="Sayaka M."/>
            <person name="Hattori M."/>
            <person name="Ohkuma M."/>
        </authorList>
    </citation>
    <scope>NUCLEOTIDE SEQUENCE [LARGE SCALE GENOMIC DNA]</scope>
    <source>
        <strain evidence="2 3">JCM 19240</strain>
    </source>
</reference>
<keyword evidence="3" id="KW-1185">Reference proteome</keyword>
<dbReference type="Proteomes" id="UP000029224">
    <property type="component" value="Unassembled WGS sequence"/>
</dbReference>
<comment type="caution">
    <text evidence="2">The sequence shown here is derived from an EMBL/GenBank/DDBJ whole genome shotgun (WGS) entry which is preliminary data.</text>
</comment>
<evidence type="ECO:0000313" key="2">
    <source>
        <dbReference type="EMBL" id="GAL32391.1"/>
    </source>
</evidence>
<keyword evidence="1" id="KW-0732">Signal</keyword>
<dbReference type="AlphaFoldDB" id="A0A090SXG4"/>
<proteinExistence type="predicted"/>
<evidence type="ECO:0000313" key="3">
    <source>
        <dbReference type="Proteomes" id="UP000029224"/>
    </source>
</evidence>
<dbReference type="EMBL" id="BBMT01000001">
    <property type="protein sequence ID" value="GAL32391.1"/>
    <property type="molecule type" value="Genomic_DNA"/>
</dbReference>
<reference evidence="2 3" key="1">
    <citation type="submission" date="2014-09" db="EMBL/GenBank/DDBJ databases">
        <title>Vibrio maritimus JCM 19240. (C210) whole genome shotgun sequence.</title>
        <authorList>
            <person name="Sawabe T."/>
            <person name="Meirelles P."/>
            <person name="Nakanishi M."/>
            <person name="Sayaka M."/>
            <person name="Hattori M."/>
            <person name="Ohkuma M."/>
        </authorList>
    </citation>
    <scope>NUCLEOTIDE SEQUENCE [LARGE SCALE GENOMIC DNA]</scope>
    <source>
        <strain evidence="2 3">JCM 19240</strain>
    </source>
</reference>
<sequence>MLGKASRAALLTLAVAAPTLVQANNFNYNSFEVRLGANLVQ</sequence>